<dbReference type="Gene3D" id="3.40.1410.10">
    <property type="entry name" value="Chorismate lyase-like"/>
    <property type="match status" value="1"/>
</dbReference>
<dbReference type="InterPro" id="IPR036388">
    <property type="entry name" value="WH-like_DNA-bd_sf"/>
</dbReference>
<gene>
    <name evidence="5" type="ORF">CUREI_10565</name>
</gene>
<dbReference type="EMBL" id="CP009215">
    <property type="protein sequence ID" value="AIL97656.1"/>
    <property type="molecule type" value="Genomic_DNA"/>
</dbReference>
<keyword evidence="2" id="KW-0238">DNA-binding</keyword>
<keyword evidence="6" id="KW-1185">Reference proteome</keyword>
<dbReference type="Pfam" id="PF00392">
    <property type="entry name" value="GntR"/>
    <property type="match status" value="1"/>
</dbReference>
<dbReference type="AlphaFoldDB" id="A0A077HML6"/>
<dbReference type="Gene3D" id="1.10.10.10">
    <property type="entry name" value="Winged helix-like DNA-binding domain superfamily/Winged helix DNA-binding domain"/>
    <property type="match status" value="1"/>
</dbReference>
<dbReference type="PANTHER" id="PTHR44846:SF1">
    <property type="entry name" value="MANNOSYL-D-GLYCERATE TRANSPORT_METABOLISM SYSTEM REPRESSOR MNGR-RELATED"/>
    <property type="match status" value="1"/>
</dbReference>
<dbReference type="OrthoDB" id="7363114at2"/>
<dbReference type="PANTHER" id="PTHR44846">
    <property type="entry name" value="MANNOSYL-D-GLYCERATE TRANSPORT/METABOLISM SYSTEM REPRESSOR MNGR-RELATED"/>
    <property type="match status" value="1"/>
</dbReference>
<evidence type="ECO:0000259" key="4">
    <source>
        <dbReference type="PROSITE" id="PS50949"/>
    </source>
</evidence>
<keyword evidence="3" id="KW-0804">Transcription</keyword>
<keyword evidence="1" id="KW-0805">Transcription regulation</keyword>
<dbReference type="InterPro" id="IPR011663">
    <property type="entry name" value="UTRA"/>
</dbReference>
<feature type="domain" description="HTH gntR-type" evidence="4">
    <location>
        <begin position="10"/>
        <end position="77"/>
    </location>
</feature>
<dbReference type="SMART" id="SM00345">
    <property type="entry name" value="HTH_GNTR"/>
    <property type="match status" value="1"/>
</dbReference>
<name>A0A077HML6_9CORY</name>
<evidence type="ECO:0000313" key="5">
    <source>
        <dbReference type="EMBL" id="AIL97656.1"/>
    </source>
</evidence>
<evidence type="ECO:0000256" key="3">
    <source>
        <dbReference type="ARBA" id="ARBA00023163"/>
    </source>
</evidence>
<sequence>MPHPITDGPVPKHEQLRSILESRIAAEYSPGDPLPGERALEEEYGVSRITVRRAIGDLVAAGRLRRVRGKGTFVAPAPLVSRLHLASFSDEMRAQRVEASSRILLCERTTPPEAVAEFFGTAPNATHIRLRRLRLGDGEPYAVDDAWYNATYVPDLLENDVYHSVYTLLDKQYGLGITEAEQTVTAVTAGPDNAPLLDVDADTALLHIVRYARSGTHNVEFCSSVYRTDRYRLTTRVAREVE</sequence>
<dbReference type="HOGENOM" id="CLU_063236_2_3_11"/>
<dbReference type="STRING" id="401472.CUREI_10565"/>
<proteinExistence type="predicted"/>
<dbReference type="InterPro" id="IPR028978">
    <property type="entry name" value="Chorismate_lyase_/UTRA_dom_sf"/>
</dbReference>
<dbReference type="Pfam" id="PF07702">
    <property type="entry name" value="UTRA"/>
    <property type="match status" value="1"/>
</dbReference>
<dbReference type="CDD" id="cd07377">
    <property type="entry name" value="WHTH_GntR"/>
    <property type="match status" value="1"/>
</dbReference>
<reference evidence="5 6" key="1">
    <citation type="submission" date="2014-08" db="EMBL/GenBank/DDBJ databases">
        <title>Complete genome sequence of Corynebacterium ureicelerivorans DSM 45051, a lipophilic and urea-splitting isolate from a blood culture of a septicaemia patient.</title>
        <authorList>
            <person name="Tippelt A."/>
            <person name="Albersmeier A."/>
            <person name="Brinkrolf K."/>
            <person name="Ruckert C."/>
            <person name="Tauch A."/>
        </authorList>
    </citation>
    <scope>NUCLEOTIDE SEQUENCE [LARGE SCALE GENOMIC DNA]</scope>
    <source>
        <strain evidence="5 6">IMMIB RIV-2301</strain>
    </source>
</reference>
<dbReference type="GO" id="GO:0003700">
    <property type="term" value="F:DNA-binding transcription factor activity"/>
    <property type="evidence" value="ECO:0007669"/>
    <property type="project" value="InterPro"/>
</dbReference>
<evidence type="ECO:0000313" key="6">
    <source>
        <dbReference type="Proteomes" id="UP000028939"/>
    </source>
</evidence>
<dbReference type="Proteomes" id="UP000028939">
    <property type="component" value="Chromosome"/>
</dbReference>
<accession>A0A077HML6</accession>
<dbReference type="SUPFAM" id="SSF46785">
    <property type="entry name" value="Winged helix' DNA-binding domain"/>
    <property type="match status" value="1"/>
</dbReference>
<dbReference type="GO" id="GO:0003677">
    <property type="term" value="F:DNA binding"/>
    <property type="evidence" value="ECO:0007669"/>
    <property type="project" value="UniProtKB-KW"/>
</dbReference>
<dbReference type="InterPro" id="IPR000524">
    <property type="entry name" value="Tscrpt_reg_HTH_GntR"/>
</dbReference>
<dbReference type="InterPro" id="IPR036390">
    <property type="entry name" value="WH_DNA-bd_sf"/>
</dbReference>
<dbReference type="RefSeq" id="WP_038613274.1">
    <property type="nucleotide sequence ID" value="NZ_CAMIAM010000003.1"/>
</dbReference>
<dbReference type="GO" id="GO:0045892">
    <property type="term" value="P:negative regulation of DNA-templated transcription"/>
    <property type="evidence" value="ECO:0007669"/>
    <property type="project" value="TreeGrafter"/>
</dbReference>
<dbReference type="KEGG" id="cuv:CUREI_10565"/>
<evidence type="ECO:0000256" key="2">
    <source>
        <dbReference type="ARBA" id="ARBA00023125"/>
    </source>
</evidence>
<dbReference type="InterPro" id="IPR050679">
    <property type="entry name" value="Bact_HTH_transcr_reg"/>
</dbReference>
<evidence type="ECO:0000256" key="1">
    <source>
        <dbReference type="ARBA" id="ARBA00023015"/>
    </source>
</evidence>
<protein>
    <submittedName>
        <fullName evidence="5">GntR family transcriptional regulator</fullName>
    </submittedName>
</protein>
<dbReference type="PROSITE" id="PS50949">
    <property type="entry name" value="HTH_GNTR"/>
    <property type="match status" value="1"/>
</dbReference>
<dbReference type="SUPFAM" id="SSF64288">
    <property type="entry name" value="Chorismate lyase-like"/>
    <property type="match status" value="1"/>
</dbReference>
<dbReference type="PRINTS" id="PR00035">
    <property type="entry name" value="HTHGNTR"/>
</dbReference>
<organism evidence="5 6">
    <name type="scientific">Corynebacterium ureicelerivorans</name>
    <dbReference type="NCBI Taxonomy" id="401472"/>
    <lineage>
        <taxon>Bacteria</taxon>
        <taxon>Bacillati</taxon>
        <taxon>Actinomycetota</taxon>
        <taxon>Actinomycetes</taxon>
        <taxon>Mycobacteriales</taxon>
        <taxon>Corynebacteriaceae</taxon>
        <taxon>Corynebacterium</taxon>
    </lineage>
</organism>
<dbReference type="SMART" id="SM00866">
    <property type="entry name" value="UTRA"/>
    <property type="match status" value="1"/>
</dbReference>